<dbReference type="EC" id="1.4.3.5" evidence="6"/>
<gene>
    <name evidence="6 11" type="primary">pdxH</name>
    <name evidence="11" type="ORF">AW08_03683</name>
</gene>
<evidence type="ECO:0000256" key="5">
    <source>
        <dbReference type="ARBA" id="ARBA00023096"/>
    </source>
</evidence>
<evidence type="ECO:0000256" key="3">
    <source>
        <dbReference type="ARBA" id="ARBA00022643"/>
    </source>
</evidence>
<feature type="binding site" evidence="6 8">
    <location>
        <position position="83"/>
    </location>
    <ligand>
        <name>FMN</name>
        <dbReference type="ChEBI" id="CHEBI:58210"/>
    </ligand>
</feature>
<feature type="binding site" evidence="6 8">
    <location>
        <position position="82"/>
    </location>
    <ligand>
        <name>FMN</name>
        <dbReference type="ChEBI" id="CHEBI:58210"/>
    </ligand>
</feature>
<proteinExistence type="inferred from homology"/>
<evidence type="ECO:0000259" key="9">
    <source>
        <dbReference type="Pfam" id="PF01243"/>
    </source>
</evidence>
<feature type="binding site" evidence="6 8">
    <location>
        <position position="184"/>
    </location>
    <ligand>
        <name>FMN</name>
        <dbReference type="ChEBI" id="CHEBI:58210"/>
    </ligand>
</feature>
<evidence type="ECO:0000256" key="7">
    <source>
        <dbReference type="PIRSR" id="PIRSR000190-1"/>
    </source>
</evidence>
<dbReference type="GO" id="GO:0008615">
    <property type="term" value="P:pyridoxine biosynthetic process"/>
    <property type="evidence" value="ECO:0007669"/>
    <property type="project" value="UniProtKB-UniRule"/>
</dbReference>
<dbReference type="InterPro" id="IPR019740">
    <property type="entry name" value="Pyridox_Oxase_CS"/>
</dbReference>
<dbReference type="GO" id="GO:0010181">
    <property type="term" value="F:FMN binding"/>
    <property type="evidence" value="ECO:0007669"/>
    <property type="project" value="UniProtKB-UniRule"/>
</dbReference>
<evidence type="ECO:0000313" key="11">
    <source>
        <dbReference type="EMBL" id="EXI64436.1"/>
    </source>
</evidence>
<dbReference type="NCBIfam" id="NF004231">
    <property type="entry name" value="PRK05679.1"/>
    <property type="match status" value="1"/>
</dbReference>
<evidence type="ECO:0000256" key="4">
    <source>
        <dbReference type="ARBA" id="ARBA00023002"/>
    </source>
</evidence>
<dbReference type="PROSITE" id="PS01064">
    <property type="entry name" value="PYRIDOX_OXIDASE"/>
    <property type="match status" value="1"/>
</dbReference>
<sequence>MSNLAALRKSYEKAELSEEASHADPLAQFAQWLGEAISAQLPEPNAMTLATVDQSQRPSTRVVLIKGYGAEGITWYTNYDSRKGRELAANPCAALQFHWVELERVVRIEGRVSKVSAAESDAYFASRPLDSRIGAWASPQSQVIASRAVLVANAAHYGARFLLQPPRPPHWGGYRLQPDRWEFWQGRKSRLHDRLRYRLDEHGNWLRERLAP</sequence>
<dbReference type="NCBIfam" id="TIGR00558">
    <property type="entry name" value="pdxH"/>
    <property type="match status" value="1"/>
</dbReference>
<dbReference type="PANTHER" id="PTHR10851">
    <property type="entry name" value="PYRIDOXINE-5-PHOSPHATE OXIDASE"/>
    <property type="match status" value="1"/>
</dbReference>
<feature type="domain" description="Pyridoxamine 5'-phosphate oxidase N-terminal" evidence="9">
    <location>
        <begin position="34"/>
        <end position="156"/>
    </location>
</feature>
<dbReference type="GO" id="GO:0004733">
    <property type="term" value="F:pyridoxamine phosphate oxidase activity"/>
    <property type="evidence" value="ECO:0007669"/>
    <property type="project" value="UniProtKB-UniRule"/>
</dbReference>
<dbReference type="SUPFAM" id="SSF50475">
    <property type="entry name" value="FMN-binding split barrel"/>
    <property type="match status" value="1"/>
</dbReference>
<evidence type="ECO:0000256" key="1">
    <source>
        <dbReference type="ARBA" id="ARBA00007301"/>
    </source>
</evidence>
<organism evidence="11 12">
    <name type="scientific">Candidatus Accumulibacter adjunctus</name>
    <dbReference type="NCBI Taxonomy" id="1454001"/>
    <lineage>
        <taxon>Bacteria</taxon>
        <taxon>Pseudomonadati</taxon>
        <taxon>Pseudomonadota</taxon>
        <taxon>Betaproteobacteria</taxon>
        <taxon>Candidatus Accumulibacter</taxon>
    </lineage>
</organism>
<comment type="pathway">
    <text evidence="6">Cofactor metabolism; pyridoxal 5'-phosphate salvage; pyridoxal 5'-phosphate from pyridoxine 5'-phosphate: step 1/1.</text>
</comment>
<comment type="function">
    <text evidence="6">Catalyzes the oxidation of either pyridoxine 5'-phosphate (PNP) or pyridoxamine 5'-phosphate (PMP) into pyridoxal 5'-phosphate (PLP).</text>
</comment>
<dbReference type="EMBL" id="JFAX01000035">
    <property type="protein sequence ID" value="EXI64436.1"/>
    <property type="molecule type" value="Genomic_DNA"/>
</dbReference>
<feature type="binding site" evidence="6 8">
    <location>
        <begin position="61"/>
        <end position="66"/>
    </location>
    <ligand>
        <name>FMN</name>
        <dbReference type="ChEBI" id="CHEBI:58210"/>
    </ligand>
</feature>
<comment type="subunit">
    <text evidence="6">Homodimer.</text>
</comment>
<feature type="binding site" evidence="6 7">
    <location>
        <position position="66"/>
    </location>
    <ligand>
        <name>substrate</name>
    </ligand>
</feature>
<evidence type="ECO:0000259" key="10">
    <source>
        <dbReference type="Pfam" id="PF10590"/>
    </source>
</evidence>
<dbReference type="InterPro" id="IPR012349">
    <property type="entry name" value="Split_barrel_FMN-bd"/>
</dbReference>
<comment type="catalytic activity">
    <reaction evidence="6">
        <text>pyridoxamine 5'-phosphate + O2 + H2O = pyridoxal 5'-phosphate + H2O2 + NH4(+)</text>
        <dbReference type="Rhea" id="RHEA:15817"/>
        <dbReference type="ChEBI" id="CHEBI:15377"/>
        <dbReference type="ChEBI" id="CHEBI:15379"/>
        <dbReference type="ChEBI" id="CHEBI:16240"/>
        <dbReference type="ChEBI" id="CHEBI:28938"/>
        <dbReference type="ChEBI" id="CHEBI:58451"/>
        <dbReference type="ChEBI" id="CHEBI:597326"/>
        <dbReference type="EC" id="1.4.3.5"/>
    </reaction>
</comment>
<dbReference type="HAMAP" id="MF_01629">
    <property type="entry name" value="PdxH"/>
    <property type="match status" value="1"/>
</dbReference>
<feature type="binding site" evidence="6 8">
    <location>
        <begin position="76"/>
        <end position="77"/>
    </location>
    <ligand>
        <name>FMN</name>
        <dbReference type="ChEBI" id="CHEBI:58210"/>
    </ligand>
</feature>
<keyword evidence="12" id="KW-1185">Reference proteome</keyword>
<evidence type="ECO:0000256" key="6">
    <source>
        <dbReference type="HAMAP-Rule" id="MF_01629"/>
    </source>
</evidence>
<feature type="binding site" evidence="6 8">
    <location>
        <position position="194"/>
    </location>
    <ligand>
        <name>FMN</name>
        <dbReference type="ChEBI" id="CHEBI:58210"/>
    </ligand>
</feature>
<comment type="cofactor">
    <cofactor evidence="6 8">
        <name>FMN</name>
        <dbReference type="ChEBI" id="CHEBI:58210"/>
    </cofactor>
    <text evidence="6 8">Binds 1 FMN per subunit.</text>
</comment>
<keyword evidence="4 6" id="KW-0560">Oxidoreductase</keyword>
<keyword evidence="2 6" id="KW-0285">Flavoprotein</keyword>
<comment type="caution">
    <text evidence="6">Lacks conserved residue(s) required for the propagation of feature annotation.</text>
</comment>
<dbReference type="UniPathway" id="UPA01068">
    <property type="reaction ID" value="UER00304"/>
</dbReference>
<feature type="binding site" evidence="6 8">
    <location>
        <begin position="140"/>
        <end position="141"/>
    </location>
    <ligand>
        <name>FMN</name>
        <dbReference type="ChEBI" id="CHEBI:58210"/>
    </ligand>
</feature>
<evidence type="ECO:0000313" key="12">
    <source>
        <dbReference type="Proteomes" id="UP000020218"/>
    </source>
</evidence>
<evidence type="ECO:0000256" key="2">
    <source>
        <dbReference type="ARBA" id="ARBA00022630"/>
    </source>
</evidence>
<protein>
    <recommendedName>
        <fullName evidence="6">Pyridoxine/pyridoxamine 5'-phosphate oxidase</fullName>
        <ecNumber evidence="6">1.4.3.5</ecNumber>
    </recommendedName>
    <alternativeName>
        <fullName evidence="6">PNP/PMP oxidase</fullName>
        <shortName evidence="6">PNPOx</shortName>
    </alternativeName>
    <alternativeName>
        <fullName evidence="6">Pyridoxal 5'-phosphate synthase</fullName>
    </alternativeName>
</protein>
<dbReference type="InterPro" id="IPR000659">
    <property type="entry name" value="Pyridox_Oxase"/>
</dbReference>
<name>A0A011MPD8_9PROT</name>
<feature type="binding site" evidence="6 7">
    <location>
        <position position="123"/>
    </location>
    <ligand>
        <name>substrate</name>
    </ligand>
</feature>
<dbReference type="InterPro" id="IPR011576">
    <property type="entry name" value="Pyridox_Oxase_N"/>
</dbReference>
<evidence type="ECO:0000256" key="8">
    <source>
        <dbReference type="PIRSR" id="PIRSR000190-2"/>
    </source>
</evidence>
<dbReference type="Pfam" id="PF10590">
    <property type="entry name" value="PNP_phzG_C"/>
    <property type="match status" value="1"/>
</dbReference>
<dbReference type="Proteomes" id="UP000020218">
    <property type="component" value="Unassembled WGS sequence"/>
</dbReference>
<dbReference type="PIRSF" id="PIRSF000190">
    <property type="entry name" value="Pyd_amn-ph_oxd"/>
    <property type="match status" value="1"/>
</dbReference>
<feature type="binding site" evidence="6 7">
    <location>
        <position position="131"/>
    </location>
    <ligand>
        <name>substrate</name>
    </ligand>
</feature>
<dbReference type="STRING" id="1454001.AW08_03683"/>
<feature type="binding site" evidence="6 7">
    <location>
        <begin position="190"/>
        <end position="192"/>
    </location>
    <ligand>
        <name>substrate</name>
    </ligand>
</feature>
<comment type="pathway">
    <text evidence="6">Cofactor metabolism; pyridoxal 5'-phosphate salvage; pyridoxal 5'-phosphate from pyridoxamine 5'-phosphate: step 1/1.</text>
</comment>
<dbReference type="PANTHER" id="PTHR10851:SF0">
    <property type="entry name" value="PYRIDOXINE-5'-PHOSPHATE OXIDASE"/>
    <property type="match status" value="1"/>
</dbReference>
<dbReference type="InterPro" id="IPR019576">
    <property type="entry name" value="Pyridoxamine_oxidase_dimer_C"/>
</dbReference>
<feature type="binding site" evidence="7">
    <location>
        <begin position="8"/>
        <end position="11"/>
    </location>
    <ligand>
        <name>substrate</name>
    </ligand>
</feature>
<keyword evidence="3 6" id="KW-0288">FMN</keyword>
<comment type="caution">
    <text evidence="11">The sequence shown here is derived from an EMBL/GenBank/DDBJ whole genome shotgun (WGS) entry which is preliminary data.</text>
</comment>
<feature type="domain" description="Pyridoxine 5'-phosphate oxidase dimerisation C-terminal" evidence="10">
    <location>
        <begin position="171"/>
        <end position="212"/>
    </location>
</feature>
<reference evidence="11" key="1">
    <citation type="submission" date="2014-02" db="EMBL/GenBank/DDBJ databases">
        <title>Expanding our view of genomic diversity in Candidatus Accumulibacter clades.</title>
        <authorList>
            <person name="Skennerton C.T."/>
            <person name="Barr J.J."/>
            <person name="Slater F.R."/>
            <person name="Bond P.L."/>
            <person name="Tyson G.W."/>
        </authorList>
    </citation>
    <scope>NUCLEOTIDE SEQUENCE [LARGE SCALE GENOMIC DNA]</scope>
</reference>
<comment type="similarity">
    <text evidence="1 6">Belongs to the pyridoxamine 5'-phosphate oxidase family.</text>
</comment>
<comment type="catalytic activity">
    <reaction evidence="6">
        <text>pyridoxine 5'-phosphate + O2 = pyridoxal 5'-phosphate + H2O2</text>
        <dbReference type="Rhea" id="RHEA:15149"/>
        <dbReference type="ChEBI" id="CHEBI:15379"/>
        <dbReference type="ChEBI" id="CHEBI:16240"/>
        <dbReference type="ChEBI" id="CHEBI:58589"/>
        <dbReference type="ChEBI" id="CHEBI:597326"/>
        <dbReference type="EC" id="1.4.3.5"/>
    </reaction>
</comment>
<dbReference type="Gene3D" id="2.30.110.10">
    <property type="entry name" value="Electron Transport, Fmn-binding Protein, Chain A"/>
    <property type="match status" value="1"/>
</dbReference>
<dbReference type="PATRIC" id="fig|1454001.3.peg.3720"/>
<accession>A0A011MPD8</accession>
<dbReference type="Pfam" id="PF01243">
    <property type="entry name" value="PNPOx_N"/>
    <property type="match status" value="1"/>
</dbReference>
<dbReference type="AlphaFoldDB" id="A0A011MPD8"/>
<feature type="binding site" evidence="6 7">
    <location>
        <position position="127"/>
    </location>
    <ligand>
        <name>substrate</name>
    </ligand>
</feature>
<keyword evidence="5 6" id="KW-0664">Pyridoxine biosynthesis</keyword>